<dbReference type="InterPro" id="IPR001584">
    <property type="entry name" value="Integrase_cat-core"/>
</dbReference>
<gene>
    <name evidence="3" type="ORF">TCM_010533</name>
</gene>
<dbReference type="SUPFAM" id="SSF54160">
    <property type="entry name" value="Chromo domain-like"/>
    <property type="match status" value="1"/>
</dbReference>
<dbReference type="PROSITE" id="PS50013">
    <property type="entry name" value="CHROMO_2"/>
    <property type="match status" value="1"/>
</dbReference>
<dbReference type="SUPFAM" id="SSF53098">
    <property type="entry name" value="Ribonuclease H-like"/>
    <property type="match status" value="1"/>
</dbReference>
<accession>A0A061E7N8</accession>
<protein>
    <recommendedName>
        <fullName evidence="5">Integrase catalytic domain-containing protein</fullName>
    </recommendedName>
</protein>
<organism evidence="3 4">
    <name type="scientific">Theobroma cacao</name>
    <name type="common">Cacao</name>
    <name type="synonym">Cocoa</name>
    <dbReference type="NCBI Taxonomy" id="3641"/>
    <lineage>
        <taxon>Eukaryota</taxon>
        <taxon>Viridiplantae</taxon>
        <taxon>Streptophyta</taxon>
        <taxon>Embryophyta</taxon>
        <taxon>Tracheophyta</taxon>
        <taxon>Spermatophyta</taxon>
        <taxon>Magnoliopsida</taxon>
        <taxon>eudicotyledons</taxon>
        <taxon>Gunneridae</taxon>
        <taxon>Pentapetalae</taxon>
        <taxon>rosids</taxon>
        <taxon>malvids</taxon>
        <taxon>Malvales</taxon>
        <taxon>Malvaceae</taxon>
        <taxon>Byttnerioideae</taxon>
        <taxon>Theobroma</taxon>
    </lineage>
</organism>
<feature type="domain" description="Chromo" evidence="1">
    <location>
        <begin position="396"/>
        <end position="460"/>
    </location>
</feature>
<evidence type="ECO:0000259" key="2">
    <source>
        <dbReference type="PROSITE" id="PS50994"/>
    </source>
</evidence>
<dbReference type="PANTHER" id="PTHR35046:SF26">
    <property type="entry name" value="RNA-DIRECTED DNA POLYMERASE"/>
    <property type="match status" value="1"/>
</dbReference>
<dbReference type="InParanoid" id="A0A061E7N8"/>
<dbReference type="GO" id="GO:0015074">
    <property type="term" value="P:DNA integration"/>
    <property type="evidence" value="ECO:0007669"/>
    <property type="project" value="InterPro"/>
</dbReference>
<evidence type="ECO:0000259" key="1">
    <source>
        <dbReference type="PROSITE" id="PS50013"/>
    </source>
</evidence>
<dbReference type="GO" id="GO:0003676">
    <property type="term" value="F:nucleic acid binding"/>
    <property type="evidence" value="ECO:0007669"/>
    <property type="project" value="InterPro"/>
</dbReference>
<dbReference type="OMA" id="SERPNPW"/>
<dbReference type="AlphaFoldDB" id="A0A061E7N8"/>
<keyword evidence="4" id="KW-1185">Reference proteome</keyword>
<proteinExistence type="predicted"/>
<dbReference type="EMBL" id="CM001880">
    <property type="protein sequence ID" value="EOY00638.1"/>
    <property type="molecule type" value="Genomic_DNA"/>
</dbReference>
<dbReference type="PANTHER" id="PTHR35046">
    <property type="entry name" value="ZINC KNUCKLE (CCHC-TYPE) FAMILY PROTEIN"/>
    <property type="match status" value="1"/>
</dbReference>
<evidence type="ECO:0008006" key="5">
    <source>
        <dbReference type="Google" id="ProtNLM"/>
    </source>
</evidence>
<dbReference type="HOGENOM" id="CLU_595047_0_0_1"/>
<dbReference type="Proteomes" id="UP000026915">
    <property type="component" value="Chromosome 2"/>
</dbReference>
<reference evidence="3 4" key="1">
    <citation type="journal article" date="2013" name="Genome Biol.">
        <title>The genome sequence of the most widely cultivated cacao type and its use to identify candidate genes regulating pod color.</title>
        <authorList>
            <person name="Motamayor J.C."/>
            <person name="Mockaitis K."/>
            <person name="Schmutz J."/>
            <person name="Haiminen N."/>
            <person name="Iii D.L."/>
            <person name="Cornejo O."/>
            <person name="Findley S.D."/>
            <person name="Zheng P."/>
            <person name="Utro F."/>
            <person name="Royaert S."/>
            <person name="Saski C."/>
            <person name="Jenkins J."/>
            <person name="Podicheti R."/>
            <person name="Zhao M."/>
            <person name="Scheffler B.E."/>
            <person name="Stack J.C."/>
            <person name="Feltus F.A."/>
            <person name="Mustiga G.M."/>
            <person name="Amores F."/>
            <person name="Phillips W."/>
            <person name="Marelli J.P."/>
            <person name="May G.D."/>
            <person name="Shapiro H."/>
            <person name="Ma J."/>
            <person name="Bustamante C.D."/>
            <person name="Schnell R.J."/>
            <person name="Main D."/>
            <person name="Gilbert D."/>
            <person name="Parida L."/>
            <person name="Kuhn D.N."/>
        </authorList>
    </citation>
    <scope>NUCLEOTIDE SEQUENCE [LARGE SCALE GENOMIC DNA]</scope>
    <source>
        <strain evidence="4">cv. Matina 1-6</strain>
    </source>
</reference>
<dbReference type="InterPro" id="IPR016197">
    <property type="entry name" value="Chromo-like_dom_sf"/>
</dbReference>
<dbReference type="STRING" id="3641.A0A061E7N8"/>
<sequence length="460" mass="52594">MVGRVRGRGRGNQPQQAELAEMRRMIDDLTRAVQALQRQEPVEARMENPEAEKNKQITSRYLAGLNHSIRDEMGVVRLYNIEDARQYVLSVEKRVLRYGARKPLYGTHWQNNSEARRGYPTSQQNYQGVATINKTNRGATNVETNDKGKGIMPYGGQNSFGSSTNKGGSNSHIRCFTCGEKGHTFFAYPQRRVNLAELEEELEPVYDEYEEEVEEIDVYPAQGSAQNTGLYVPLPEPDAPWIHLSMDFVLGLPKTAKGFDSIFVVIVRLHGIPTSIVSDRDVKFMGHFWRTLWRKFGTELKYSSTCHPQTDGQTEVVNRSLGNMLRCLIQNNPKTWDLVIPQAEFAYNNSVNRSIKKTPFEAAYGLKPQHVLDLVPLPQEARVNAQIQHLPIAKVEVIEDVLNVKEVRSRRGNPYRRFLVKWLVKPANESTWIAEEELKRVDLDIYEEYVKAYSSESSLF</sequence>
<dbReference type="eggNOG" id="KOG0017">
    <property type="taxonomic scope" value="Eukaryota"/>
</dbReference>
<dbReference type="Gene3D" id="3.30.420.10">
    <property type="entry name" value="Ribonuclease H-like superfamily/Ribonuclease H"/>
    <property type="match status" value="1"/>
</dbReference>
<dbReference type="InterPro" id="IPR036397">
    <property type="entry name" value="RNaseH_sf"/>
</dbReference>
<feature type="domain" description="Integrase catalytic" evidence="2">
    <location>
        <begin position="200"/>
        <end position="367"/>
    </location>
</feature>
<dbReference type="InterPro" id="IPR012337">
    <property type="entry name" value="RNaseH-like_sf"/>
</dbReference>
<name>A0A061E7N8_THECC</name>
<dbReference type="PROSITE" id="PS50994">
    <property type="entry name" value="INTEGRASE"/>
    <property type="match status" value="1"/>
</dbReference>
<evidence type="ECO:0000313" key="3">
    <source>
        <dbReference type="EMBL" id="EOY00638.1"/>
    </source>
</evidence>
<dbReference type="InterPro" id="IPR000953">
    <property type="entry name" value="Chromo/chromo_shadow_dom"/>
</dbReference>
<evidence type="ECO:0000313" key="4">
    <source>
        <dbReference type="Proteomes" id="UP000026915"/>
    </source>
</evidence>
<dbReference type="Gramene" id="EOY00638">
    <property type="protein sequence ID" value="EOY00638"/>
    <property type="gene ID" value="TCM_010533"/>
</dbReference>